<evidence type="ECO:0000313" key="3">
    <source>
        <dbReference type="Proteomes" id="UP000195897"/>
    </source>
</evidence>
<keyword evidence="1" id="KW-0812">Transmembrane</keyword>
<evidence type="ECO:0008006" key="4">
    <source>
        <dbReference type="Google" id="ProtNLM"/>
    </source>
</evidence>
<accession>A0A1Y4L614</accession>
<evidence type="ECO:0000313" key="2">
    <source>
        <dbReference type="EMBL" id="OUP52203.1"/>
    </source>
</evidence>
<dbReference type="Proteomes" id="UP000195897">
    <property type="component" value="Unassembled WGS sequence"/>
</dbReference>
<reference evidence="3" key="1">
    <citation type="submission" date="2017-04" db="EMBL/GenBank/DDBJ databases">
        <title>Function of individual gut microbiota members based on whole genome sequencing of pure cultures obtained from chicken caecum.</title>
        <authorList>
            <person name="Medvecky M."/>
            <person name="Cejkova D."/>
            <person name="Polansky O."/>
            <person name="Karasova D."/>
            <person name="Kubasova T."/>
            <person name="Cizek A."/>
            <person name="Rychlik I."/>
        </authorList>
    </citation>
    <scope>NUCLEOTIDE SEQUENCE [LARGE SCALE GENOMIC DNA]</scope>
    <source>
        <strain evidence="3">An180</strain>
    </source>
</reference>
<proteinExistence type="predicted"/>
<feature type="transmembrane region" description="Helical" evidence="1">
    <location>
        <begin position="41"/>
        <end position="65"/>
    </location>
</feature>
<name>A0A1Y4L614_9FIRM</name>
<keyword evidence="1" id="KW-0472">Membrane</keyword>
<dbReference type="AlphaFoldDB" id="A0A1Y4L614"/>
<dbReference type="RefSeq" id="WP_087373606.1">
    <property type="nucleotide sequence ID" value="NZ_JBKTCX010000032.1"/>
</dbReference>
<comment type="caution">
    <text evidence="2">The sequence shown here is derived from an EMBL/GenBank/DDBJ whole genome shotgun (WGS) entry which is preliminary data.</text>
</comment>
<keyword evidence="1" id="KW-1133">Transmembrane helix</keyword>
<protein>
    <recommendedName>
        <fullName evidence="4">DUF1146 domain-containing protein</fullName>
    </recommendedName>
</protein>
<gene>
    <name evidence="2" type="ORF">B5F17_10345</name>
</gene>
<organism evidence="2 3">
    <name type="scientific">Butyricicoccus pullicaecorum</name>
    <dbReference type="NCBI Taxonomy" id="501571"/>
    <lineage>
        <taxon>Bacteria</taxon>
        <taxon>Bacillati</taxon>
        <taxon>Bacillota</taxon>
        <taxon>Clostridia</taxon>
        <taxon>Eubacteriales</taxon>
        <taxon>Butyricicoccaceae</taxon>
        <taxon>Butyricicoccus</taxon>
    </lineage>
</organism>
<sequence>MDAVICVVLIVYIVLGIRWGIRYIDGRWAWLEQPTNRVVKWIVAVGIGVVFGIFGMLARVMKFILVDLPAMMR</sequence>
<evidence type="ECO:0000256" key="1">
    <source>
        <dbReference type="SAM" id="Phobius"/>
    </source>
</evidence>
<dbReference type="EMBL" id="NFKK01000012">
    <property type="protein sequence ID" value="OUP52203.1"/>
    <property type="molecule type" value="Genomic_DNA"/>
</dbReference>
<feature type="transmembrane region" description="Helical" evidence="1">
    <location>
        <begin position="5"/>
        <end position="21"/>
    </location>
</feature>